<accession>A0A412YI65</accession>
<protein>
    <recommendedName>
        <fullName evidence="3">DUF1871 family protein</fullName>
    </recommendedName>
</protein>
<dbReference type="SUPFAM" id="SSF116922">
    <property type="entry name" value="YugE-like"/>
    <property type="match status" value="1"/>
</dbReference>
<evidence type="ECO:0000313" key="2">
    <source>
        <dbReference type="Proteomes" id="UP000283850"/>
    </source>
</evidence>
<proteinExistence type="predicted"/>
<dbReference type="Proteomes" id="UP000283850">
    <property type="component" value="Unassembled WGS sequence"/>
</dbReference>
<evidence type="ECO:0000313" key="1">
    <source>
        <dbReference type="EMBL" id="RGV57120.1"/>
    </source>
</evidence>
<dbReference type="Gene3D" id="1.10.340.20">
    <property type="entry name" value="Apc36109-like domain"/>
    <property type="match status" value="1"/>
</dbReference>
<comment type="caution">
    <text evidence="1">The sequence shown here is derived from an EMBL/GenBank/DDBJ whole genome shotgun (WGS) entry which is preliminary data.</text>
</comment>
<evidence type="ECO:0008006" key="3">
    <source>
        <dbReference type="Google" id="ProtNLM"/>
    </source>
</evidence>
<name>A0A412YI65_9BACE</name>
<dbReference type="AlphaFoldDB" id="A0A412YI65"/>
<sequence>MLLNLNKMNDVKKTFDTINKIVADWDPLGVGETIAEDEYAGYIPEIIQVMKNDQSLFEYLSQILANELGRGFDSTDMKHVEGLKSICDKIIRAYMDI</sequence>
<dbReference type="EMBL" id="QRZF01000002">
    <property type="protein sequence ID" value="RGV57120.1"/>
    <property type="molecule type" value="Genomic_DNA"/>
</dbReference>
<dbReference type="InterPro" id="IPR023162">
    <property type="entry name" value="Apc36109-like_dom_sf"/>
</dbReference>
<reference evidence="1 2" key="1">
    <citation type="submission" date="2018-08" db="EMBL/GenBank/DDBJ databases">
        <title>A genome reference for cultivated species of the human gut microbiota.</title>
        <authorList>
            <person name="Zou Y."/>
            <person name="Xue W."/>
            <person name="Luo G."/>
        </authorList>
    </citation>
    <scope>NUCLEOTIDE SEQUENCE [LARGE SCALE GENOMIC DNA]</scope>
    <source>
        <strain evidence="1 2">AF14-32</strain>
    </source>
</reference>
<gene>
    <name evidence="1" type="ORF">DWW10_03365</name>
</gene>
<organism evidence="1 2">
    <name type="scientific">Bacteroides intestinalis</name>
    <dbReference type="NCBI Taxonomy" id="329854"/>
    <lineage>
        <taxon>Bacteria</taxon>
        <taxon>Pseudomonadati</taxon>
        <taxon>Bacteroidota</taxon>
        <taxon>Bacteroidia</taxon>
        <taxon>Bacteroidales</taxon>
        <taxon>Bacteroidaceae</taxon>
        <taxon>Bacteroides</taxon>
    </lineage>
</organism>